<sequence length="351" mass="39622">MPSTIILHNAADLTLVLGKEKQEVEVAKSALRMVSSVWCAMFGSDWAEHKATSIDLPEDDPHAMLIVLRIAHYQHKELPKKLTMEELVNLAVVCDKYDTVHLVRHFLDQYNWTAPNKNCTLYSSYGESLFVSWTFGNLEDFQRVARDVLMNIEVDRNGAVGKGWALSHLTPSGFIENILQVRANVIARIRLLCAELYISGSKASCGVVAPYNKPECRAMILGSVMNILKTVGYVVVPDTEPTLALQSLKNIRLKLQVFKIYTFEELNWTLMLELYKREMAARNTGFGQFSYKKETPDEQESRIKSQCRTSHEACGKQVDIAEKLANIIRSIPSPVLDSHKRHIEIQAAKGV</sequence>
<evidence type="ECO:0000313" key="3">
    <source>
        <dbReference type="Proteomes" id="UP000193144"/>
    </source>
</evidence>
<feature type="domain" description="BTB" evidence="1">
    <location>
        <begin position="11"/>
        <end position="80"/>
    </location>
</feature>
<dbReference type="Proteomes" id="UP000193144">
    <property type="component" value="Unassembled WGS sequence"/>
</dbReference>
<proteinExistence type="predicted"/>
<dbReference type="Pfam" id="PF00651">
    <property type="entry name" value="BTB"/>
    <property type="match status" value="1"/>
</dbReference>
<dbReference type="InterPro" id="IPR000210">
    <property type="entry name" value="BTB/POZ_dom"/>
</dbReference>
<dbReference type="PROSITE" id="PS50097">
    <property type="entry name" value="BTB"/>
    <property type="match status" value="1"/>
</dbReference>
<dbReference type="InterPro" id="IPR011333">
    <property type="entry name" value="SKP1/BTB/POZ_sf"/>
</dbReference>
<keyword evidence="3" id="KW-1185">Reference proteome</keyword>
<dbReference type="Gene3D" id="3.30.710.10">
    <property type="entry name" value="Potassium Channel Kv1.1, Chain A"/>
    <property type="match status" value="1"/>
</dbReference>
<gene>
    <name evidence="2" type="ORF">BCR34DRAFT_561762</name>
</gene>
<evidence type="ECO:0000313" key="2">
    <source>
        <dbReference type="EMBL" id="ORY13577.1"/>
    </source>
</evidence>
<dbReference type="OrthoDB" id="5275938at2759"/>
<dbReference type="STRING" id="1231657.A0A1Y1ZU49"/>
<evidence type="ECO:0000259" key="1">
    <source>
        <dbReference type="PROSITE" id="PS50097"/>
    </source>
</evidence>
<dbReference type="AlphaFoldDB" id="A0A1Y1ZU49"/>
<reference evidence="2 3" key="1">
    <citation type="submission" date="2016-07" db="EMBL/GenBank/DDBJ databases">
        <title>Pervasive Adenine N6-methylation of Active Genes in Fungi.</title>
        <authorList>
            <consortium name="DOE Joint Genome Institute"/>
            <person name="Mondo S.J."/>
            <person name="Dannebaum R.O."/>
            <person name="Kuo R.C."/>
            <person name="Labutti K."/>
            <person name="Haridas S."/>
            <person name="Kuo A."/>
            <person name="Salamov A."/>
            <person name="Ahrendt S.R."/>
            <person name="Lipzen A."/>
            <person name="Sullivan W."/>
            <person name="Andreopoulos W.B."/>
            <person name="Clum A."/>
            <person name="Lindquist E."/>
            <person name="Daum C."/>
            <person name="Ramamoorthy G.K."/>
            <person name="Gryganskyi A."/>
            <person name="Culley D."/>
            <person name="Magnuson J.K."/>
            <person name="James T.Y."/>
            <person name="O'Malley M.A."/>
            <person name="Stajich J.E."/>
            <person name="Spatafora J.W."/>
            <person name="Visel A."/>
            <person name="Grigoriev I.V."/>
        </authorList>
    </citation>
    <scope>NUCLEOTIDE SEQUENCE [LARGE SCALE GENOMIC DNA]</scope>
    <source>
        <strain evidence="2 3">CBS 115471</strain>
    </source>
</reference>
<comment type="caution">
    <text evidence="2">The sequence shown here is derived from an EMBL/GenBank/DDBJ whole genome shotgun (WGS) entry which is preliminary data.</text>
</comment>
<protein>
    <recommendedName>
        <fullName evidence="1">BTB domain-containing protein</fullName>
    </recommendedName>
</protein>
<name>A0A1Y1ZU49_9PLEO</name>
<accession>A0A1Y1ZU49</accession>
<dbReference type="SUPFAM" id="SSF54695">
    <property type="entry name" value="POZ domain"/>
    <property type="match status" value="1"/>
</dbReference>
<dbReference type="EMBL" id="MCFA01000040">
    <property type="protein sequence ID" value="ORY13577.1"/>
    <property type="molecule type" value="Genomic_DNA"/>
</dbReference>
<organism evidence="2 3">
    <name type="scientific">Clohesyomyces aquaticus</name>
    <dbReference type="NCBI Taxonomy" id="1231657"/>
    <lineage>
        <taxon>Eukaryota</taxon>
        <taxon>Fungi</taxon>
        <taxon>Dikarya</taxon>
        <taxon>Ascomycota</taxon>
        <taxon>Pezizomycotina</taxon>
        <taxon>Dothideomycetes</taxon>
        <taxon>Pleosporomycetidae</taxon>
        <taxon>Pleosporales</taxon>
        <taxon>Lindgomycetaceae</taxon>
        <taxon>Clohesyomyces</taxon>
    </lineage>
</organism>